<organism evidence="1">
    <name type="scientific">Lygus hesperus</name>
    <name type="common">Western plant bug</name>
    <dbReference type="NCBI Taxonomy" id="30085"/>
    <lineage>
        <taxon>Eukaryota</taxon>
        <taxon>Metazoa</taxon>
        <taxon>Ecdysozoa</taxon>
        <taxon>Arthropoda</taxon>
        <taxon>Hexapoda</taxon>
        <taxon>Insecta</taxon>
        <taxon>Pterygota</taxon>
        <taxon>Neoptera</taxon>
        <taxon>Paraneoptera</taxon>
        <taxon>Hemiptera</taxon>
        <taxon>Heteroptera</taxon>
        <taxon>Panheteroptera</taxon>
        <taxon>Cimicomorpha</taxon>
        <taxon>Miridae</taxon>
        <taxon>Mirini</taxon>
        <taxon>Lygus</taxon>
    </lineage>
</organism>
<reference evidence="2" key="3">
    <citation type="journal article" date="2016" name="Gigascience">
        <title>De novo construction of an expanded transcriptome assembly for the western tarnished plant bug, Lygus hesperus.</title>
        <authorList>
            <person name="Tassone E.E."/>
            <person name="Geib S.M."/>
            <person name="Hall B."/>
            <person name="Fabrick J.A."/>
            <person name="Brent C.S."/>
            <person name="Hull J.J."/>
        </authorList>
    </citation>
    <scope>NUCLEOTIDE SEQUENCE</scope>
</reference>
<evidence type="ECO:0000313" key="1">
    <source>
        <dbReference type="EMBL" id="JAG03199.1"/>
    </source>
</evidence>
<evidence type="ECO:0000313" key="2">
    <source>
        <dbReference type="EMBL" id="JAQ09729.1"/>
    </source>
</evidence>
<name>A0A0A9W5Z0_LYGHE</name>
<dbReference type="AlphaFoldDB" id="A0A0A9W5Z0"/>
<reference evidence="1" key="2">
    <citation type="submission" date="2014-07" db="EMBL/GenBank/DDBJ databases">
        <authorList>
            <person name="Hull J."/>
        </authorList>
    </citation>
    <scope>NUCLEOTIDE SEQUENCE</scope>
</reference>
<gene>
    <name evidence="1" type="ORF">CM83_36602</name>
    <name evidence="2" type="ORF">g.95022</name>
</gene>
<accession>A0A0A9W5Z0</accession>
<dbReference type="EMBL" id="GDHC01008900">
    <property type="protein sequence ID" value="JAQ09729.1"/>
    <property type="molecule type" value="Transcribed_RNA"/>
</dbReference>
<proteinExistence type="predicted"/>
<reference evidence="1" key="1">
    <citation type="journal article" date="2014" name="PLoS ONE">
        <title>Transcriptome-Based Identification of ABC Transporters in the Western Tarnished Plant Bug Lygus hesperus.</title>
        <authorList>
            <person name="Hull J.J."/>
            <person name="Chaney K."/>
            <person name="Geib S.M."/>
            <person name="Fabrick J.A."/>
            <person name="Brent C.S."/>
            <person name="Walsh D."/>
            <person name="Lavine L.C."/>
        </authorList>
    </citation>
    <scope>NUCLEOTIDE SEQUENCE</scope>
</reference>
<sequence length="150" mass="15191">MDTSQPLPYSIVTNSATKDGSLSETLPYMIALTEARVGEGNKLFIGQVRGSVGVRANSKGKYYYELTVPQEFAATASNSVSSSSNGNTKDTQFVFTRHAYGGYSCVTFSGHAFSSAAGQVSSSSSGISGLGAAIGSTGGGGGGIPIVLIG</sequence>
<protein>
    <submittedName>
        <fullName evidence="1">Uncharacterized protein</fullName>
    </submittedName>
</protein>
<dbReference type="EMBL" id="GBHO01040405">
    <property type="protein sequence ID" value="JAG03199.1"/>
    <property type="molecule type" value="Transcribed_RNA"/>
</dbReference>